<dbReference type="Proteomes" id="UP000184226">
    <property type="component" value="Unassembled WGS sequence"/>
</dbReference>
<comment type="subcellular location">
    <subcellularLocation>
        <location evidence="1">Cell outer membrane</location>
        <topology evidence="1">Multi-pass membrane protein</topology>
    </subcellularLocation>
</comment>
<keyword evidence="10" id="KW-0998">Cell outer membrane</keyword>
<gene>
    <name evidence="14" type="ORF">SAMN04488135_102274</name>
</gene>
<evidence type="ECO:0000259" key="13">
    <source>
        <dbReference type="Pfam" id="PF13609"/>
    </source>
</evidence>
<evidence type="ECO:0000256" key="6">
    <source>
        <dbReference type="ARBA" id="ARBA00022729"/>
    </source>
</evidence>
<evidence type="ECO:0000256" key="8">
    <source>
        <dbReference type="ARBA" id="ARBA00023114"/>
    </source>
</evidence>
<evidence type="ECO:0000313" key="15">
    <source>
        <dbReference type="Proteomes" id="UP000184226"/>
    </source>
</evidence>
<reference evidence="14 15" key="1">
    <citation type="submission" date="2016-11" db="EMBL/GenBank/DDBJ databases">
        <authorList>
            <person name="Jaros S."/>
            <person name="Januszkiewicz K."/>
            <person name="Wedrychowicz H."/>
        </authorList>
    </citation>
    <scope>NUCLEOTIDE SEQUENCE [LARGE SCALE GENOMIC DNA]</scope>
    <source>
        <strain evidence="14 15">CGMCC 1.10190</strain>
    </source>
</reference>
<dbReference type="GO" id="GO:0009279">
    <property type="term" value="C:cell outer membrane"/>
    <property type="evidence" value="ECO:0007669"/>
    <property type="project" value="UniProtKB-SubCell"/>
</dbReference>
<dbReference type="RefSeq" id="WP_143160881.1">
    <property type="nucleotide sequence ID" value="NZ_FQXE01000002.1"/>
</dbReference>
<organism evidence="14 15">
    <name type="scientific">Pollutimonas bauzanensis</name>
    <dbReference type="NCBI Taxonomy" id="658167"/>
    <lineage>
        <taxon>Bacteria</taxon>
        <taxon>Pseudomonadati</taxon>
        <taxon>Pseudomonadota</taxon>
        <taxon>Betaproteobacteria</taxon>
        <taxon>Burkholderiales</taxon>
        <taxon>Alcaligenaceae</taxon>
        <taxon>Pollutimonas</taxon>
    </lineage>
</organism>
<evidence type="ECO:0000313" key="14">
    <source>
        <dbReference type="EMBL" id="SHH13283.1"/>
    </source>
</evidence>
<name>A0A1M5QIG2_9BURK</name>
<keyword evidence="7" id="KW-0406">Ion transport</keyword>
<dbReference type="PANTHER" id="PTHR34501:SF9">
    <property type="entry name" value="MAJOR OUTER MEMBRANE PROTEIN P.IA"/>
    <property type="match status" value="1"/>
</dbReference>
<dbReference type="AlphaFoldDB" id="A0A1M5QIG2"/>
<feature type="chain" id="PRO_5012635463" evidence="12">
    <location>
        <begin position="35"/>
        <end position="434"/>
    </location>
</feature>
<evidence type="ECO:0000256" key="12">
    <source>
        <dbReference type="SAM" id="SignalP"/>
    </source>
</evidence>
<keyword evidence="5" id="KW-0812">Transmembrane</keyword>
<dbReference type="EMBL" id="FQXE01000002">
    <property type="protein sequence ID" value="SHH13283.1"/>
    <property type="molecule type" value="Genomic_DNA"/>
</dbReference>
<dbReference type="GO" id="GO:0015288">
    <property type="term" value="F:porin activity"/>
    <property type="evidence" value="ECO:0007669"/>
    <property type="project" value="UniProtKB-KW"/>
</dbReference>
<dbReference type="STRING" id="658167.SAMN04488135_102274"/>
<dbReference type="Pfam" id="PF13609">
    <property type="entry name" value="Porin_4"/>
    <property type="match status" value="1"/>
</dbReference>
<keyword evidence="4" id="KW-1134">Transmembrane beta strand</keyword>
<keyword evidence="15" id="KW-1185">Reference proteome</keyword>
<evidence type="ECO:0000256" key="11">
    <source>
        <dbReference type="SAM" id="Coils"/>
    </source>
</evidence>
<feature type="coiled-coil region" evidence="11">
    <location>
        <begin position="34"/>
        <end position="61"/>
    </location>
</feature>
<keyword evidence="6 12" id="KW-0732">Signal</keyword>
<feature type="signal peptide" evidence="12">
    <location>
        <begin position="1"/>
        <end position="34"/>
    </location>
</feature>
<evidence type="ECO:0000256" key="3">
    <source>
        <dbReference type="ARBA" id="ARBA00022448"/>
    </source>
</evidence>
<evidence type="ECO:0000256" key="4">
    <source>
        <dbReference type="ARBA" id="ARBA00022452"/>
    </source>
</evidence>
<keyword evidence="8" id="KW-0626">Porin</keyword>
<feature type="domain" description="Porin" evidence="13">
    <location>
        <begin position="67"/>
        <end position="402"/>
    </location>
</feature>
<accession>A0A1M5QIG2</accession>
<comment type="subunit">
    <text evidence="2">Homotrimer.</text>
</comment>
<dbReference type="PANTHER" id="PTHR34501">
    <property type="entry name" value="PROTEIN YDDL-RELATED"/>
    <property type="match status" value="1"/>
</dbReference>
<evidence type="ECO:0000256" key="2">
    <source>
        <dbReference type="ARBA" id="ARBA00011233"/>
    </source>
</evidence>
<dbReference type="GO" id="GO:0006811">
    <property type="term" value="P:monoatomic ion transport"/>
    <property type="evidence" value="ECO:0007669"/>
    <property type="project" value="UniProtKB-KW"/>
</dbReference>
<evidence type="ECO:0000256" key="1">
    <source>
        <dbReference type="ARBA" id="ARBA00004571"/>
    </source>
</evidence>
<dbReference type="InterPro" id="IPR050298">
    <property type="entry name" value="Gram-neg_bact_OMP"/>
</dbReference>
<keyword evidence="3" id="KW-0813">Transport</keyword>
<dbReference type="Gene3D" id="2.40.160.10">
    <property type="entry name" value="Porin"/>
    <property type="match status" value="1"/>
</dbReference>
<proteinExistence type="predicted"/>
<dbReference type="SUPFAM" id="SSF56935">
    <property type="entry name" value="Porins"/>
    <property type="match status" value="1"/>
</dbReference>
<dbReference type="InterPro" id="IPR023614">
    <property type="entry name" value="Porin_dom_sf"/>
</dbReference>
<dbReference type="GO" id="GO:0046930">
    <property type="term" value="C:pore complex"/>
    <property type="evidence" value="ECO:0007669"/>
    <property type="project" value="UniProtKB-KW"/>
</dbReference>
<evidence type="ECO:0000256" key="5">
    <source>
        <dbReference type="ARBA" id="ARBA00022692"/>
    </source>
</evidence>
<evidence type="ECO:0000256" key="7">
    <source>
        <dbReference type="ARBA" id="ARBA00023065"/>
    </source>
</evidence>
<evidence type="ECO:0000256" key="9">
    <source>
        <dbReference type="ARBA" id="ARBA00023136"/>
    </source>
</evidence>
<dbReference type="CDD" id="cd00342">
    <property type="entry name" value="gram_neg_porins"/>
    <property type="match status" value="1"/>
</dbReference>
<keyword evidence="9" id="KW-0472">Membrane</keyword>
<keyword evidence="11" id="KW-0175">Coiled coil</keyword>
<dbReference type="InterPro" id="IPR033900">
    <property type="entry name" value="Gram_neg_porin_domain"/>
</dbReference>
<sequence length="434" mass="45662">MKENKQERDRSALRKRALALLLAPGLAFSQSALAAGSNDEIEELRAMILSLQARLESMEQAHAAKPATPAAAAAPAEGNLLPRGLKLYGSLDSGVERVTHVGASGKTLGRIPSTTGSGPSIVGLDFRRNMTDSVAAIGKAEMGIFLDTGSSGQGSRLFGRQLYVGIDTPYGSLTFGRQYSMLFFGLHGADILGPNIYGLGSIDAYIPNARADNAVAWRGKFDKLSLGAHYSFGRDTVNNTVPASGFCAGENATDASACRGWSAMARYDDPKFGVSVAIDKQRGGTDAQAAFFNGSAPIAIASSGDGDRRITTNGYVRLGAAKLGAGWLGRKVEAGATDVRQDTWWVAAEYALTPKWTIDGSVFRVANDDQDRHANLYAVRGLYKFDDQLAAYLTAGYIDNSTNATYGVSGGGAGAAPAAGKSQLGTMAGVRYRF</sequence>
<dbReference type="OrthoDB" id="8520696at2"/>
<protein>
    <submittedName>
        <fullName evidence="14">Outer membrane protein (Porin)</fullName>
    </submittedName>
</protein>
<evidence type="ECO:0000256" key="10">
    <source>
        <dbReference type="ARBA" id="ARBA00023237"/>
    </source>
</evidence>